<keyword evidence="1" id="KW-1133">Transmembrane helix</keyword>
<evidence type="ECO:0000313" key="2">
    <source>
        <dbReference type="EMBL" id="HIR54856.1"/>
    </source>
</evidence>
<name>A0A9D1DL80_9FIRM</name>
<protein>
    <submittedName>
        <fullName evidence="2">Uncharacterized protein</fullName>
    </submittedName>
</protein>
<dbReference type="EMBL" id="DVHH01000115">
    <property type="protein sequence ID" value="HIR54856.1"/>
    <property type="molecule type" value="Genomic_DNA"/>
</dbReference>
<sequence length="259" mass="27139">MSRKLERRLRAELGSIPSPAPRAEHLAETAALSLAAWRSRRPLRRIGAPEMVLGQLRFIAAPIWALQAVIVLCICLLLHLASAAEDFEAEGPALLGMASVFVAMSVLPFHGRSRRFNMRETEGATRASHGKLMLAKLCALALGDAVCLAALSRVSAGLSAGAAGLTLACIVLPFLLCCTGVLLILDRAGGEQGMLVALGFGLALAAGCRLLPEELGAVLAGRGRGFAAAACVLLAAVLALECRRLLRQAARSDLGFQEV</sequence>
<keyword evidence="1" id="KW-0812">Transmembrane</keyword>
<feature type="transmembrane region" description="Helical" evidence="1">
    <location>
        <begin position="163"/>
        <end position="185"/>
    </location>
</feature>
<feature type="transmembrane region" description="Helical" evidence="1">
    <location>
        <begin position="93"/>
        <end position="111"/>
    </location>
</feature>
<evidence type="ECO:0000313" key="3">
    <source>
        <dbReference type="Proteomes" id="UP000824238"/>
    </source>
</evidence>
<organism evidence="2 3">
    <name type="scientific">Candidatus Scatomorpha intestinigallinarum</name>
    <dbReference type="NCBI Taxonomy" id="2840923"/>
    <lineage>
        <taxon>Bacteria</taxon>
        <taxon>Bacillati</taxon>
        <taxon>Bacillota</taxon>
        <taxon>Clostridia</taxon>
        <taxon>Eubacteriales</taxon>
        <taxon>Candidatus Scatomorpha</taxon>
    </lineage>
</organism>
<reference evidence="2" key="1">
    <citation type="submission" date="2020-10" db="EMBL/GenBank/DDBJ databases">
        <authorList>
            <person name="Gilroy R."/>
        </authorList>
    </citation>
    <scope>NUCLEOTIDE SEQUENCE</scope>
    <source>
        <strain evidence="2">ChiGjej3B3-7149</strain>
    </source>
</reference>
<evidence type="ECO:0000256" key="1">
    <source>
        <dbReference type="SAM" id="Phobius"/>
    </source>
</evidence>
<feature type="transmembrane region" description="Helical" evidence="1">
    <location>
        <begin position="132"/>
        <end position="151"/>
    </location>
</feature>
<proteinExistence type="predicted"/>
<keyword evidence="1" id="KW-0472">Membrane</keyword>
<feature type="transmembrane region" description="Helical" evidence="1">
    <location>
        <begin position="224"/>
        <end position="242"/>
    </location>
</feature>
<dbReference type="Proteomes" id="UP000824238">
    <property type="component" value="Unassembled WGS sequence"/>
</dbReference>
<feature type="transmembrane region" description="Helical" evidence="1">
    <location>
        <begin position="194"/>
        <end position="212"/>
    </location>
</feature>
<reference evidence="2" key="2">
    <citation type="journal article" date="2021" name="PeerJ">
        <title>Extensive microbial diversity within the chicken gut microbiome revealed by metagenomics and culture.</title>
        <authorList>
            <person name="Gilroy R."/>
            <person name="Ravi A."/>
            <person name="Getino M."/>
            <person name="Pursley I."/>
            <person name="Horton D.L."/>
            <person name="Alikhan N.F."/>
            <person name="Baker D."/>
            <person name="Gharbi K."/>
            <person name="Hall N."/>
            <person name="Watson M."/>
            <person name="Adriaenssens E.M."/>
            <person name="Foster-Nyarko E."/>
            <person name="Jarju S."/>
            <person name="Secka A."/>
            <person name="Antonio M."/>
            <person name="Oren A."/>
            <person name="Chaudhuri R.R."/>
            <person name="La Ragione R."/>
            <person name="Hildebrand F."/>
            <person name="Pallen M.J."/>
        </authorList>
    </citation>
    <scope>NUCLEOTIDE SEQUENCE</scope>
    <source>
        <strain evidence="2">ChiGjej3B3-7149</strain>
    </source>
</reference>
<gene>
    <name evidence="2" type="ORF">IAD36_04555</name>
</gene>
<feature type="transmembrane region" description="Helical" evidence="1">
    <location>
        <begin position="58"/>
        <end position="81"/>
    </location>
</feature>
<dbReference type="AlphaFoldDB" id="A0A9D1DL80"/>
<accession>A0A9D1DL80</accession>
<comment type="caution">
    <text evidence="2">The sequence shown here is derived from an EMBL/GenBank/DDBJ whole genome shotgun (WGS) entry which is preliminary data.</text>
</comment>